<name>A0A9D1P1V6_9FIRM</name>
<organism evidence="1 2">
    <name type="scientific">Candidatus Scatomonas pullistercoris</name>
    <dbReference type="NCBI Taxonomy" id="2840920"/>
    <lineage>
        <taxon>Bacteria</taxon>
        <taxon>Bacillati</taxon>
        <taxon>Bacillota</taxon>
        <taxon>Clostridia</taxon>
        <taxon>Lachnospirales</taxon>
        <taxon>Lachnospiraceae</taxon>
        <taxon>Lachnospiraceae incertae sedis</taxon>
        <taxon>Candidatus Scatomonas</taxon>
    </lineage>
</organism>
<reference evidence="1" key="1">
    <citation type="submission" date="2020-10" db="EMBL/GenBank/DDBJ databases">
        <authorList>
            <person name="Gilroy R."/>
        </authorList>
    </citation>
    <scope>NUCLEOTIDE SEQUENCE</scope>
    <source>
        <strain evidence="1">CHK188-20938</strain>
    </source>
</reference>
<dbReference type="AlphaFoldDB" id="A0A9D1P1V6"/>
<accession>A0A9D1P1V6</accession>
<protein>
    <submittedName>
        <fullName evidence="1">Kinase</fullName>
    </submittedName>
</protein>
<keyword evidence="1" id="KW-0808">Transferase</keyword>
<dbReference type="GO" id="GO:0016301">
    <property type="term" value="F:kinase activity"/>
    <property type="evidence" value="ECO:0007669"/>
    <property type="project" value="UniProtKB-KW"/>
</dbReference>
<evidence type="ECO:0000313" key="2">
    <source>
        <dbReference type="Proteomes" id="UP000824169"/>
    </source>
</evidence>
<keyword evidence="1" id="KW-0418">Kinase</keyword>
<proteinExistence type="predicted"/>
<evidence type="ECO:0000313" key="1">
    <source>
        <dbReference type="EMBL" id="HIV24944.1"/>
    </source>
</evidence>
<reference evidence="1" key="2">
    <citation type="journal article" date="2021" name="PeerJ">
        <title>Extensive microbial diversity within the chicken gut microbiome revealed by metagenomics and culture.</title>
        <authorList>
            <person name="Gilroy R."/>
            <person name="Ravi A."/>
            <person name="Getino M."/>
            <person name="Pursley I."/>
            <person name="Horton D.L."/>
            <person name="Alikhan N.F."/>
            <person name="Baker D."/>
            <person name="Gharbi K."/>
            <person name="Hall N."/>
            <person name="Watson M."/>
            <person name="Adriaenssens E.M."/>
            <person name="Foster-Nyarko E."/>
            <person name="Jarju S."/>
            <person name="Secka A."/>
            <person name="Antonio M."/>
            <person name="Oren A."/>
            <person name="Chaudhuri R.R."/>
            <person name="La Ragione R."/>
            <person name="Hildebrand F."/>
            <person name="Pallen M.J."/>
        </authorList>
    </citation>
    <scope>NUCLEOTIDE SEQUENCE</scope>
    <source>
        <strain evidence="1">CHK188-20938</strain>
    </source>
</reference>
<dbReference type="Proteomes" id="UP000824169">
    <property type="component" value="Unassembled WGS sequence"/>
</dbReference>
<comment type="caution">
    <text evidence="1">The sequence shown here is derived from an EMBL/GenBank/DDBJ whole genome shotgun (WGS) entry which is preliminary data.</text>
</comment>
<gene>
    <name evidence="1" type="ORF">IAB71_04020</name>
</gene>
<sequence length="79" mass="9114">MRLEKIQNLLREKRISFDYAEEDGCGSIDFEHRGLSYHIWEYADGGEPCGVETNLANVGRTEELEGDYEQKLAEILQSF</sequence>
<dbReference type="EMBL" id="DVOO01000011">
    <property type="protein sequence ID" value="HIV24944.1"/>
    <property type="molecule type" value="Genomic_DNA"/>
</dbReference>